<name>A0ACC3TE22_9ASCO</name>
<sequence length="397" mass="43565">MDFRTLLDGLRLVCMLLPHDDDSYMINVANQHYDGRRLISALLNHGRCPPSIADDLWHEIVLHDRLNKLSTFLVADDVSSLGDVTCSSGQISPADGITWLDAAVEFSKSQDLVRAMWEWALKVFENLFVPIRRGGPISASLKSSRSSSSSRDSNVRVRILARDGPISPVGRAIDESAPEDFLDSFSDRVEELEAAHIMPLMLSRYSTMQKLLSMFAGTNVEAILKGNNINSSSNLFCTDHGTHLKFDEFIVGIEYLNDRYWLRKVVARKARGAYIAQCQDGEEITFGLGPQGHAIDLPDGELFNIHLAIANVLHASGAGEVINKVLQDEAEFNDGIVEDEASASRISAFALKMALLREQAVASTEPASDDDDGANSNKHHDGGKGILRVTTNSQVDA</sequence>
<dbReference type="EMBL" id="MU970211">
    <property type="protein sequence ID" value="KAK9319216.1"/>
    <property type="molecule type" value="Genomic_DNA"/>
</dbReference>
<comment type="caution">
    <text evidence="1">The sequence shown here is derived from an EMBL/GenBank/DDBJ whole genome shotgun (WGS) entry which is preliminary data.</text>
</comment>
<organism evidence="1 2">
    <name type="scientific">Lipomyces orientalis</name>
    <dbReference type="NCBI Taxonomy" id="1233043"/>
    <lineage>
        <taxon>Eukaryota</taxon>
        <taxon>Fungi</taxon>
        <taxon>Dikarya</taxon>
        <taxon>Ascomycota</taxon>
        <taxon>Saccharomycotina</taxon>
        <taxon>Lipomycetes</taxon>
        <taxon>Lipomycetales</taxon>
        <taxon>Lipomycetaceae</taxon>
        <taxon>Lipomyces</taxon>
    </lineage>
</organism>
<gene>
    <name evidence="1" type="ORF">V1517DRAFT_333252</name>
</gene>
<keyword evidence="2" id="KW-1185">Reference proteome</keyword>
<accession>A0ACC3TE22</accession>
<protein>
    <submittedName>
        <fullName evidence="1">Uncharacterized protein</fullName>
    </submittedName>
</protein>
<evidence type="ECO:0000313" key="2">
    <source>
        <dbReference type="Proteomes" id="UP001489719"/>
    </source>
</evidence>
<proteinExistence type="predicted"/>
<evidence type="ECO:0000313" key="1">
    <source>
        <dbReference type="EMBL" id="KAK9319216.1"/>
    </source>
</evidence>
<reference evidence="2" key="1">
    <citation type="journal article" date="2024" name="Front. Bioeng. Biotechnol.">
        <title>Genome-scale model development and genomic sequencing of the oleaginous clade Lipomyces.</title>
        <authorList>
            <person name="Czajka J.J."/>
            <person name="Han Y."/>
            <person name="Kim J."/>
            <person name="Mondo S.J."/>
            <person name="Hofstad B.A."/>
            <person name="Robles A."/>
            <person name="Haridas S."/>
            <person name="Riley R."/>
            <person name="LaButti K."/>
            <person name="Pangilinan J."/>
            <person name="Andreopoulos W."/>
            <person name="Lipzen A."/>
            <person name="Yan J."/>
            <person name="Wang M."/>
            <person name="Ng V."/>
            <person name="Grigoriev I.V."/>
            <person name="Spatafora J.W."/>
            <person name="Magnuson J.K."/>
            <person name="Baker S.E."/>
            <person name="Pomraning K.R."/>
        </authorList>
    </citation>
    <scope>NUCLEOTIDE SEQUENCE [LARGE SCALE GENOMIC DNA]</scope>
    <source>
        <strain evidence="2">CBS 10300</strain>
    </source>
</reference>
<dbReference type="Proteomes" id="UP001489719">
    <property type="component" value="Unassembled WGS sequence"/>
</dbReference>